<dbReference type="STRING" id="1806994.A0A507BX91"/>
<feature type="region of interest" description="Disordered" evidence="1">
    <location>
        <begin position="209"/>
        <end position="231"/>
    </location>
</feature>
<feature type="compositionally biased region" description="Basic residues" evidence="1">
    <location>
        <begin position="370"/>
        <end position="383"/>
    </location>
</feature>
<feature type="compositionally biased region" description="Polar residues" evidence="1">
    <location>
        <begin position="385"/>
        <end position="396"/>
    </location>
</feature>
<dbReference type="GO" id="GO:0016579">
    <property type="term" value="P:protein deubiquitination"/>
    <property type="evidence" value="ECO:0007669"/>
    <property type="project" value="TreeGrafter"/>
</dbReference>
<name>A0A507BX91_9FUNG</name>
<reference evidence="3 4" key="1">
    <citation type="journal article" date="2019" name="Sci. Rep.">
        <title>Comparative genomics of chytrid fungi reveal insights into the obligate biotrophic and pathogenic lifestyle of Synchytrium endobioticum.</title>
        <authorList>
            <person name="van de Vossenberg B.T.L.H."/>
            <person name="Warris S."/>
            <person name="Nguyen H.D.T."/>
            <person name="van Gent-Pelzer M.P.E."/>
            <person name="Joly D.L."/>
            <person name="van de Geest H.C."/>
            <person name="Bonants P.J.M."/>
            <person name="Smith D.S."/>
            <person name="Levesque C.A."/>
            <person name="van der Lee T.A.J."/>
        </authorList>
    </citation>
    <scope>NUCLEOTIDE SEQUENCE [LARGE SCALE GENOMIC DNA]</scope>
    <source>
        <strain evidence="3 4">JEL517</strain>
    </source>
</reference>
<feature type="region of interest" description="Disordered" evidence="1">
    <location>
        <begin position="1"/>
        <end position="41"/>
    </location>
</feature>
<dbReference type="Pfam" id="PF02338">
    <property type="entry name" value="OTU"/>
    <property type="match status" value="1"/>
</dbReference>
<organism evidence="3 4">
    <name type="scientific">Synchytrium microbalum</name>
    <dbReference type="NCBI Taxonomy" id="1806994"/>
    <lineage>
        <taxon>Eukaryota</taxon>
        <taxon>Fungi</taxon>
        <taxon>Fungi incertae sedis</taxon>
        <taxon>Chytridiomycota</taxon>
        <taxon>Chytridiomycota incertae sedis</taxon>
        <taxon>Chytridiomycetes</taxon>
        <taxon>Synchytriales</taxon>
        <taxon>Synchytriaceae</taxon>
        <taxon>Synchytrium</taxon>
    </lineage>
</organism>
<dbReference type="Gene3D" id="3.90.70.80">
    <property type="match status" value="1"/>
</dbReference>
<dbReference type="EMBL" id="QEAO01000071">
    <property type="protein sequence ID" value="TPX30404.1"/>
    <property type="molecule type" value="Genomic_DNA"/>
</dbReference>
<dbReference type="PANTHER" id="PTHR12419">
    <property type="entry name" value="OTU DOMAIN CONTAINING PROTEIN"/>
    <property type="match status" value="1"/>
</dbReference>
<dbReference type="InterPro" id="IPR038765">
    <property type="entry name" value="Papain-like_cys_pep_sf"/>
</dbReference>
<protein>
    <recommendedName>
        <fullName evidence="2">OTU domain-containing protein</fullName>
    </recommendedName>
</protein>
<evidence type="ECO:0000313" key="3">
    <source>
        <dbReference type="EMBL" id="TPX30404.1"/>
    </source>
</evidence>
<dbReference type="InterPro" id="IPR003323">
    <property type="entry name" value="OTU_dom"/>
</dbReference>
<keyword evidence="4" id="KW-1185">Reference proteome</keyword>
<sequence>MANQKKKTKQQPTNKATSAKSKDDSESQPGNRRRKKGTLDLSKYQFDGDSKQLERALLKLGLRIKDMTGDGNCLFRSLSDQIYGSPVEHFNIRTRVVQHIRQNRVLYEPFLAIEEEGGFDAHVSRMGRDGCYGGNHEIVACARDFNAFVMVHQADGPVWIIQPDDTRETQGERLRLHIAYHSWEHYSSVRNIDGPLDGIPNIVIKVQETPNTSSSSSSTNKPDESNGPPTSLEIMIMRSVGVDSLERVRAKLKACRGDPNRTINELFEELEKEDLNEVLEETAAITTDLKASPAGDDDVVCQDQPVHRSDEQAMTDAVEAQPTPNTIESSALEPPKVDLPQVESTPTSSSSTDNKEKRISGRDKKEATKKARKQAAKDKKRKGPASNQVANSNNRPVGTIVDGMNAISI</sequence>
<dbReference type="RefSeq" id="XP_031022071.1">
    <property type="nucleotide sequence ID" value="XM_031171958.1"/>
</dbReference>
<dbReference type="AlphaFoldDB" id="A0A507BX91"/>
<dbReference type="GO" id="GO:0004843">
    <property type="term" value="F:cysteine-type deubiquitinase activity"/>
    <property type="evidence" value="ECO:0007669"/>
    <property type="project" value="TreeGrafter"/>
</dbReference>
<dbReference type="PANTHER" id="PTHR12419:SF7">
    <property type="entry name" value="OTU DOMAIN-CONTAINING PROTEIN 3"/>
    <property type="match status" value="1"/>
</dbReference>
<proteinExistence type="predicted"/>
<feature type="domain" description="OTU" evidence="2">
    <location>
        <begin position="62"/>
        <end position="192"/>
    </location>
</feature>
<dbReference type="PROSITE" id="PS50802">
    <property type="entry name" value="OTU"/>
    <property type="match status" value="1"/>
</dbReference>
<evidence type="ECO:0000256" key="1">
    <source>
        <dbReference type="SAM" id="MobiDB-lite"/>
    </source>
</evidence>
<accession>A0A507BX91</accession>
<gene>
    <name evidence="3" type="ORF">SmJEL517_g06032</name>
</gene>
<dbReference type="CDD" id="cd22756">
    <property type="entry name" value="OTU_OTUD3-like"/>
    <property type="match status" value="1"/>
</dbReference>
<feature type="region of interest" description="Disordered" evidence="1">
    <location>
        <begin position="307"/>
        <end position="409"/>
    </location>
</feature>
<comment type="caution">
    <text evidence="3">The sequence shown here is derived from an EMBL/GenBank/DDBJ whole genome shotgun (WGS) entry which is preliminary data.</text>
</comment>
<dbReference type="GeneID" id="42007255"/>
<dbReference type="OrthoDB" id="415023at2759"/>
<feature type="compositionally biased region" description="Basic and acidic residues" evidence="1">
    <location>
        <begin position="353"/>
        <end position="369"/>
    </location>
</feature>
<evidence type="ECO:0000259" key="2">
    <source>
        <dbReference type="PROSITE" id="PS50802"/>
    </source>
</evidence>
<dbReference type="InterPro" id="IPR050704">
    <property type="entry name" value="Peptidase_C85-like"/>
</dbReference>
<evidence type="ECO:0000313" key="4">
    <source>
        <dbReference type="Proteomes" id="UP000319731"/>
    </source>
</evidence>
<dbReference type="SUPFAM" id="SSF54001">
    <property type="entry name" value="Cysteine proteinases"/>
    <property type="match status" value="1"/>
</dbReference>
<feature type="compositionally biased region" description="Polar residues" evidence="1">
    <location>
        <begin position="342"/>
        <end position="352"/>
    </location>
</feature>
<dbReference type="Proteomes" id="UP000319731">
    <property type="component" value="Unassembled WGS sequence"/>
</dbReference>